<keyword evidence="3" id="KW-0418">Kinase</keyword>
<keyword evidence="1" id="KW-0472">Membrane</keyword>
<proteinExistence type="predicted"/>
<dbReference type="EMBL" id="JAOYOD010000001">
    <property type="protein sequence ID" value="MCV9385984.1"/>
    <property type="molecule type" value="Genomic_DNA"/>
</dbReference>
<sequence length="324" mass="37869">MKLSTNCSFKFQTYLRTIIDRFSRPKVPFWTHQYSIYVAIGLFVVFFNSNRLKAYDGTGLTEEGTEELVDYEEQIKVIIYLALAPVTLLFIFVFFFYYRNKRESQIREKELGLLYAKKAMEMKALKAQVNPHFIFNCLGSIQHYIHHHDNELAERYLVKFSRLIRKVLEASEEDFISLKEDLDILKLYVELESMRIHGGIDLEFTIDKGLNENQIYVPPLLLQPIVENAIWHGLSHKKEGAKRIHMDFVRKQNELICKVIDNGLKKNNSSVHKSQSFGLNLVKERIDFHIQPEQAATLELNEIIDPTGSYQGMQVTLIIPFEEE</sequence>
<comment type="caution">
    <text evidence="3">The sequence shown here is derived from an EMBL/GenBank/DDBJ whole genome shotgun (WGS) entry which is preliminary data.</text>
</comment>
<dbReference type="GO" id="GO:0016301">
    <property type="term" value="F:kinase activity"/>
    <property type="evidence" value="ECO:0007669"/>
    <property type="project" value="UniProtKB-KW"/>
</dbReference>
<dbReference type="PANTHER" id="PTHR34220">
    <property type="entry name" value="SENSOR HISTIDINE KINASE YPDA"/>
    <property type="match status" value="1"/>
</dbReference>
<feature type="transmembrane region" description="Helical" evidence="1">
    <location>
        <begin position="77"/>
        <end position="98"/>
    </location>
</feature>
<feature type="transmembrane region" description="Helical" evidence="1">
    <location>
        <begin position="29"/>
        <end position="47"/>
    </location>
</feature>
<keyword evidence="1" id="KW-0812">Transmembrane</keyword>
<keyword evidence="3" id="KW-0808">Transferase</keyword>
<dbReference type="Proteomes" id="UP001300692">
    <property type="component" value="Unassembled WGS sequence"/>
</dbReference>
<dbReference type="RefSeq" id="WP_264136769.1">
    <property type="nucleotide sequence ID" value="NZ_JAOYOD010000001.1"/>
</dbReference>
<name>A0ABT3CR28_9BACT</name>
<feature type="domain" description="Signal transduction histidine kinase internal region" evidence="2">
    <location>
        <begin position="120"/>
        <end position="197"/>
    </location>
</feature>
<reference evidence="3 4" key="1">
    <citation type="submission" date="2022-10" db="EMBL/GenBank/DDBJ databases">
        <title>Comparative genomics and taxonomic characterization of three novel marine species of genus Reichenbachiella exhibiting antioxidant and polysaccharide degradation activities.</title>
        <authorList>
            <person name="Muhammad N."/>
            <person name="Lee Y.-J."/>
            <person name="Ko J."/>
            <person name="Kim S.-G."/>
        </authorList>
    </citation>
    <scope>NUCLEOTIDE SEQUENCE [LARGE SCALE GENOMIC DNA]</scope>
    <source>
        <strain evidence="3 4">ABR2-5</strain>
    </source>
</reference>
<dbReference type="InterPro" id="IPR010559">
    <property type="entry name" value="Sig_transdc_His_kin_internal"/>
</dbReference>
<evidence type="ECO:0000256" key="1">
    <source>
        <dbReference type="SAM" id="Phobius"/>
    </source>
</evidence>
<keyword evidence="4" id="KW-1185">Reference proteome</keyword>
<evidence type="ECO:0000313" key="4">
    <source>
        <dbReference type="Proteomes" id="UP001300692"/>
    </source>
</evidence>
<evidence type="ECO:0000259" key="2">
    <source>
        <dbReference type="Pfam" id="PF06580"/>
    </source>
</evidence>
<dbReference type="PANTHER" id="PTHR34220:SF7">
    <property type="entry name" value="SENSOR HISTIDINE KINASE YPDA"/>
    <property type="match status" value="1"/>
</dbReference>
<dbReference type="Pfam" id="PF06580">
    <property type="entry name" value="His_kinase"/>
    <property type="match status" value="1"/>
</dbReference>
<organism evidence="3 4">
    <name type="scientific">Reichenbachiella ulvae</name>
    <dbReference type="NCBI Taxonomy" id="2980104"/>
    <lineage>
        <taxon>Bacteria</taxon>
        <taxon>Pseudomonadati</taxon>
        <taxon>Bacteroidota</taxon>
        <taxon>Cytophagia</taxon>
        <taxon>Cytophagales</taxon>
        <taxon>Reichenbachiellaceae</taxon>
        <taxon>Reichenbachiella</taxon>
    </lineage>
</organism>
<gene>
    <name evidence="3" type="ORF">N7U62_04880</name>
</gene>
<dbReference type="InterPro" id="IPR050640">
    <property type="entry name" value="Bact_2-comp_sensor_kinase"/>
</dbReference>
<evidence type="ECO:0000313" key="3">
    <source>
        <dbReference type="EMBL" id="MCV9385984.1"/>
    </source>
</evidence>
<dbReference type="InterPro" id="IPR036890">
    <property type="entry name" value="HATPase_C_sf"/>
</dbReference>
<dbReference type="SUPFAM" id="SSF55874">
    <property type="entry name" value="ATPase domain of HSP90 chaperone/DNA topoisomerase II/histidine kinase"/>
    <property type="match status" value="1"/>
</dbReference>
<accession>A0ABT3CR28</accession>
<dbReference type="Gene3D" id="3.30.565.10">
    <property type="entry name" value="Histidine kinase-like ATPase, C-terminal domain"/>
    <property type="match status" value="1"/>
</dbReference>
<protein>
    <submittedName>
        <fullName evidence="3">Histidine kinase</fullName>
    </submittedName>
</protein>
<keyword evidence="1" id="KW-1133">Transmembrane helix</keyword>